<dbReference type="AlphaFoldDB" id="A0A078K087"/>
<evidence type="ECO:0000313" key="1">
    <source>
        <dbReference type="EMBL" id="CAF2145490.1"/>
    </source>
</evidence>
<accession>A0A078K087</accession>
<name>A0A078K087_BRANA</name>
<reference evidence="2" key="1">
    <citation type="journal article" date="2014" name="Science">
        <title>Plant genetics. Early allopolyploid evolution in the post-Neolithic Brassica napus oilseed genome.</title>
        <authorList>
            <person name="Chalhoub B."/>
            <person name="Denoeud F."/>
            <person name="Liu S."/>
            <person name="Parkin I.A."/>
            <person name="Tang H."/>
            <person name="Wang X."/>
            <person name="Chiquet J."/>
            <person name="Belcram H."/>
            <person name="Tong C."/>
            <person name="Samans B."/>
            <person name="Correa M."/>
            <person name="Da Silva C."/>
            <person name="Just J."/>
            <person name="Falentin C."/>
            <person name="Koh C.S."/>
            <person name="Le Clainche I."/>
            <person name="Bernard M."/>
            <person name="Bento P."/>
            <person name="Noel B."/>
            <person name="Labadie K."/>
            <person name="Alberti A."/>
            <person name="Charles M."/>
            <person name="Arnaud D."/>
            <person name="Guo H."/>
            <person name="Daviaud C."/>
            <person name="Alamery S."/>
            <person name="Jabbari K."/>
            <person name="Zhao M."/>
            <person name="Edger P.P."/>
            <person name="Chelaifa H."/>
            <person name="Tack D."/>
            <person name="Lassalle G."/>
            <person name="Mestiri I."/>
            <person name="Schnel N."/>
            <person name="Le Paslier M.C."/>
            <person name="Fan G."/>
            <person name="Renault V."/>
            <person name="Bayer P.E."/>
            <person name="Golicz A.A."/>
            <person name="Manoli S."/>
            <person name="Lee T.H."/>
            <person name="Thi V.H."/>
            <person name="Chalabi S."/>
            <person name="Hu Q."/>
            <person name="Fan C."/>
            <person name="Tollenaere R."/>
            <person name="Lu Y."/>
            <person name="Battail C."/>
            <person name="Shen J."/>
            <person name="Sidebottom C.H."/>
            <person name="Wang X."/>
            <person name="Canaguier A."/>
            <person name="Chauveau A."/>
            <person name="Berard A."/>
            <person name="Deniot G."/>
            <person name="Guan M."/>
            <person name="Liu Z."/>
            <person name="Sun F."/>
            <person name="Lim Y.P."/>
            <person name="Lyons E."/>
            <person name="Town C.D."/>
            <person name="Bancroft I."/>
            <person name="Wang X."/>
            <person name="Meng J."/>
            <person name="Ma J."/>
            <person name="Pires J.C."/>
            <person name="King G.J."/>
            <person name="Brunel D."/>
            <person name="Delourme R."/>
            <person name="Renard M."/>
            <person name="Aury J.M."/>
            <person name="Adams K.L."/>
            <person name="Batley J."/>
            <person name="Snowdon R.J."/>
            <person name="Tost J."/>
            <person name="Edwards D."/>
            <person name="Zhou Y."/>
            <person name="Hua W."/>
            <person name="Sharpe A.G."/>
            <person name="Paterson A.H."/>
            <person name="Guan C."/>
            <person name="Wincker P."/>
        </authorList>
    </citation>
    <scope>NUCLEOTIDE SEQUENCE [LARGE SCALE GENOMIC DNA]</scope>
</reference>
<dbReference type="EMBL" id="HG994356">
    <property type="protein sequence ID" value="CAF2145490.1"/>
    <property type="molecule type" value="Genomic_DNA"/>
</dbReference>
<dbReference type="EMBL" id="LK050245">
    <property type="protein sequence ID" value="CDY72334.1"/>
    <property type="molecule type" value="Genomic_DNA"/>
</dbReference>
<gene>
    <name evidence="2" type="primary">BnaAnng40720D</name>
    <name evidence="1" type="ORF">DARMORV10_A02P44270.1</name>
    <name evidence="2" type="ORF">GSBRNA2T00027711001</name>
</gene>
<dbReference type="Gramene" id="CDY72334">
    <property type="protein sequence ID" value="CDY72334"/>
    <property type="gene ID" value="GSBRNA2T00027711001"/>
</dbReference>
<proteinExistence type="predicted"/>
<dbReference type="PaxDb" id="3708-A0A078K087"/>
<protein>
    <submittedName>
        <fullName evidence="1">(rape) hypothetical protein</fullName>
    </submittedName>
    <submittedName>
        <fullName evidence="2">BnaAnng40720D protein</fullName>
    </submittedName>
</protein>
<feature type="non-terminal residue" evidence="2">
    <location>
        <position position="1"/>
    </location>
</feature>
<sequence length="86" mass="9921">RNLSTSGHRLTQMDFQLTCVGLMVGSLRKWNQIRQWICCTIQQRPHASISRTYECRVVRPNTSSILLKSIAKLSKRADIIRGYKNS</sequence>
<evidence type="ECO:0000313" key="2">
    <source>
        <dbReference type="EMBL" id="CDY72334.1"/>
    </source>
</evidence>
<reference evidence="1" key="3">
    <citation type="submission" date="2021-01" db="EMBL/GenBank/DDBJ databases">
        <authorList>
            <consortium name="Genoscope - CEA"/>
            <person name="William W."/>
        </authorList>
    </citation>
    <scope>NUCLEOTIDE SEQUENCE</scope>
</reference>
<organism evidence="2">
    <name type="scientific">Brassica napus</name>
    <name type="common">Rape</name>
    <dbReference type="NCBI Taxonomy" id="3708"/>
    <lineage>
        <taxon>Eukaryota</taxon>
        <taxon>Viridiplantae</taxon>
        <taxon>Streptophyta</taxon>
        <taxon>Embryophyta</taxon>
        <taxon>Tracheophyta</taxon>
        <taxon>Spermatophyta</taxon>
        <taxon>Magnoliopsida</taxon>
        <taxon>eudicotyledons</taxon>
        <taxon>Gunneridae</taxon>
        <taxon>Pentapetalae</taxon>
        <taxon>rosids</taxon>
        <taxon>malvids</taxon>
        <taxon>Brassicales</taxon>
        <taxon>Brassicaceae</taxon>
        <taxon>Brassiceae</taxon>
        <taxon>Brassica</taxon>
    </lineage>
</organism>
<reference evidence="2" key="2">
    <citation type="submission" date="2014-06" db="EMBL/GenBank/DDBJ databases">
        <authorList>
            <person name="Genoscope - CEA"/>
        </authorList>
    </citation>
    <scope>NUCLEOTIDE SEQUENCE</scope>
</reference>
<dbReference type="Proteomes" id="UP001295469">
    <property type="component" value="Chromosome A02"/>
</dbReference>